<dbReference type="InterPro" id="IPR011333">
    <property type="entry name" value="SKP1/BTB/POZ_sf"/>
</dbReference>
<dbReference type="CDD" id="cd18186">
    <property type="entry name" value="BTB_POZ_ZBTB_KLHL-like"/>
    <property type="match status" value="1"/>
</dbReference>
<dbReference type="PANTHER" id="PTHR47843:SF2">
    <property type="entry name" value="BTB DOMAIN-CONTAINING PROTEIN"/>
    <property type="match status" value="1"/>
</dbReference>
<dbReference type="PANTHER" id="PTHR47843">
    <property type="entry name" value="BTB DOMAIN-CONTAINING PROTEIN-RELATED"/>
    <property type="match status" value="1"/>
</dbReference>
<protein>
    <recommendedName>
        <fullName evidence="1">BTB domain-containing protein</fullName>
    </recommendedName>
</protein>
<dbReference type="AlphaFoldDB" id="S8C373"/>
<evidence type="ECO:0000313" key="3">
    <source>
        <dbReference type="Proteomes" id="UP000015100"/>
    </source>
</evidence>
<dbReference type="HOGENOM" id="CLU_1170623_0_0_1"/>
<dbReference type="OrthoDB" id="6359816at2759"/>
<dbReference type="EMBL" id="AQGS01000129">
    <property type="protein sequence ID" value="EPS42122.1"/>
    <property type="molecule type" value="Genomic_DNA"/>
</dbReference>
<accession>S8C373</accession>
<evidence type="ECO:0000259" key="1">
    <source>
        <dbReference type="PROSITE" id="PS50097"/>
    </source>
</evidence>
<keyword evidence="3" id="KW-1185">Reference proteome</keyword>
<dbReference type="Pfam" id="PF00651">
    <property type="entry name" value="BTB"/>
    <property type="match status" value="1"/>
</dbReference>
<dbReference type="Proteomes" id="UP000015100">
    <property type="component" value="Unassembled WGS sequence"/>
</dbReference>
<gene>
    <name evidence="2" type="ORF">H072_3838</name>
</gene>
<dbReference type="SMART" id="SM00225">
    <property type="entry name" value="BTB"/>
    <property type="match status" value="1"/>
</dbReference>
<organism evidence="2 3">
    <name type="scientific">Dactylellina haptotyla (strain CBS 200.50)</name>
    <name type="common">Nematode-trapping fungus</name>
    <name type="synonym">Monacrosporium haptotylum</name>
    <dbReference type="NCBI Taxonomy" id="1284197"/>
    <lineage>
        <taxon>Eukaryota</taxon>
        <taxon>Fungi</taxon>
        <taxon>Dikarya</taxon>
        <taxon>Ascomycota</taxon>
        <taxon>Pezizomycotina</taxon>
        <taxon>Orbiliomycetes</taxon>
        <taxon>Orbiliales</taxon>
        <taxon>Orbiliaceae</taxon>
        <taxon>Dactylellina</taxon>
    </lineage>
</organism>
<dbReference type="Gene3D" id="3.30.710.10">
    <property type="entry name" value="Potassium Channel Kv1.1, Chain A"/>
    <property type="match status" value="1"/>
</dbReference>
<feature type="domain" description="BTB" evidence="1">
    <location>
        <begin position="36"/>
        <end position="105"/>
    </location>
</feature>
<evidence type="ECO:0000313" key="2">
    <source>
        <dbReference type="EMBL" id="EPS42122.1"/>
    </source>
</evidence>
<reference evidence="2 3" key="1">
    <citation type="journal article" date="2013" name="PLoS Genet.">
        <title>Genomic mechanisms accounting for the adaptation to parasitism in nematode-trapping fungi.</title>
        <authorList>
            <person name="Meerupati T."/>
            <person name="Andersson K.M."/>
            <person name="Friman E."/>
            <person name="Kumar D."/>
            <person name="Tunlid A."/>
            <person name="Ahren D."/>
        </authorList>
    </citation>
    <scope>NUCLEOTIDE SEQUENCE [LARGE SCALE GENOMIC DNA]</scope>
    <source>
        <strain evidence="2 3">CBS 200.50</strain>
    </source>
</reference>
<dbReference type="eggNOG" id="KOG1987">
    <property type="taxonomic scope" value="Eukaryota"/>
</dbReference>
<dbReference type="InterPro" id="IPR000210">
    <property type="entry name" value="BTB/POZ_dom"/>
</dbReference>
<dbReference type="PROSITE" id="PS50097">
    <property type="entry name" value="BTB"/>
    <property type="match status" value="1"/>
</dbReference>
<sequence length="202" mass="23131">MGEPTGTDPMVEFEEMIAKDYSFNGFPKLLNNPAFSDLTLHVGNPPKEYRVHRNILCERSSYFTAVCNGNFQESQTREINLPEQNPQVFEILLKYLYTGHFDDKDSPLEIIDTLLEAADYFDIENFKELVVQKVWKKLHDDSSSGATDREKILDVGYLSGLFGELCKISFDERKIAILAKAFLKKGNLEQWLAGANTYNKYP</sequence>
<comment type="caution">
    <text evidence="2">The sequence shown here is derived from an EMBL/GenBank/DDBJ whole genome shotgun (WGS) entry which is preliminary data.</text>
</comment>
<dbReference type="SUPFAM" id="SSF54695">
    <property type="entry name" value="POZ domain"/>
    <property type="match status" value="1"/>
</dbReference>
<reference evidence="3" key="2">
    <citation type="submission" date="2013-04" db="EMBL/GenBank/DDBJ databases">
        <title>Genomic mechanisms accounting for the adaptation to parasitism in nematode-trapping fungi.</title>
        <authorList>
            <person name="Ahren D.G."/>
        </authorList>
    </citation>
    <scope>NUCLEOTIDE SEQUENCE [LARGE SCALE GENOMIC DNA]</scope>
    <source>
        <strain evidence="3">CBS 200.50</strain>
    </source>
</reference>
<dbReference type="STRING" id="1284197.S8C373"/>
<proteinExistence type="predicted"/>
<name>S8C373_DACHA</name>